<dbReference type="GO" id="GO:0006260">
    <property type="term" value="P:DNA replication"/>
    <property type="evidence" value="ECO:0007669"/>
    <property type="project" value="InterPro"/>
</dbReference>
<name>A0A1F7IB63_9BACT</name>
<dbReference type="EMBL" id="MGAG01000023">
    <property type="protein sequence ID" value="OGK40597.1"/>
    <property type="molecule type" value="Genomic_DNA"/>
</dbReference>
<dbReference type="STRING" id="1802056.A2954_00260"/>
<comment type="caution">
    <text evidence="1">The sequence shown here is derived from an EMBL/GenBank/DDBJ whole genome shotgun (WGS) entry which is preliminary data.</text>
</comment>
<gene>
    <name evidence="1" type="ORF">A2954_00260</name>
</gene>
<evidence type="ECO:0000313" key="1">
    <source>
        <dbReference type="EMBL" id="OGK40597.1"/>
    </source>
</evidence>
<dbReference type="Gene3D" id="1.20.272.10">
    <property type="match status" value="1"/>
</dbReference>
<dbReference type="AlphaFoldDB" id="A0A1F7IB63"/>
<proteinExistence type="predicted"/>
<reference evidence="1 2" key="1">
    <citation type="journal article" date="2016" name="Nat. Commun.">
        <title>Thousands of microbial genomes shed light on interconnected biogeochemical processes in an aquifer system.</title>
        <authorList>
            <person name="Anantharaman K."/>
            <person name="Brown C.T."/>
            <person name="Hug L.A."/>
            <person name="Sharon I."/>
            <person name="Castelle C.J."/>
            <person name="Probst A.J."/>
            <person name="Thomas B.C."/>
            <person name="Singh A."/>
            <person name="Wilkins M.J."/>
            <person name="Karaoz U."/>
            <person name="Brodie E.L."/>
            <person name="Williams K.H."/>
            <person name="Hubbard S.S."/>
            <person name="Banfield J.F."/>
        </authorList>
    </citation>
    <scope>NUCLEOTIDE SEQUENCE [LARGE SCALE GENOMIC DNA]</scope>
</reference>
<dbReference type="SUPFAM" id="SSF48019">
    <property type="entry name" value="post-AAA+ oligomerization domain-like"/>
    <property type="match status" value="1"/>
</dbReference>
<protein>
    <recommendedName>
        <fullName evidence="3">DNA polymerase III delta N-terminal domain-containing protein</fullName>
    </recommendedName>
</protein>
<evidence type="ECO:0008006" key="3">
    <source>
        <dbReference type="Google" id="ProtNLM"/>
    </source>
</evidence>
<organism evidence="1 2">
    <name type="scientific">Candidatus Roizmanbacteria bacterium RIFCSPLOWO2_01_FULL_37_12</name>
    <dbReference type="NCBI Taxonomy" id="1802056"/>
    <lineage>
        <taxon>Bacteria</taxon>
        <taxon>Candidatus Roizmaniibacteriota</taxon>
    </lineage>
</organism>
<evidence type="ECO:0000313" key="2">
    <source>
        <dbReference type="Proteomes" id="UP000177698"/>
    </source>
</evidence>
<sequence>MLTIICGEDISASRAYYSSLKKHYLSKGYEIRTVGYQDIENIDRWMSESPSLFSQKKVFFSERLNKKINPVNKKILADLQKIQQRTDVELIDWEELSQWELKLKKIGQVKEFKPDQTIFKLLDSVYPGNKVLFISYLDKLSQNLDENFVFIMLIRYIRNLIIIKEGAVPPKMQSWQTYKLKSQALHWKQENLVNFYQALFKIEIGLKTSSNPFSVKESLEILACHFL</sequence>
<dbReference type="InterPro" id="IPR008921">
    <property type="entry name" value="DNA_pol3_clamp-load_cplx_C"/>
</dbReference>
<dbReference type="Proteomes" id="UP000177698">
    <property type="component" value="Unassembled WGS sequence"/>
</dbReference>
<dbReference type="GO" id="GO:0003677">
    <property type="term" value="F:DNA binding"/>
    <property type="evidence" value="ECO:0007669"/>
    <property type="project" value="InterPro"/>
</dbReference>
<accession>A0A1F7IB63</accession>